<dbReference type="Gene3D" id="3.80.30.20">
    <property type="entry name" value="tm_1862 like domain"/>
    <property type="match status" value="1"/>
</dbReference>
<evidence type="ECO:0000259" key="6">
    <source>
        <dbReference type="PROSITE" id="PS51332"/>
    </source>
</evidence>
<accession>A0ABV7W7L2</accession>
<keyword evidence="9" id="KW-1185">Reference proteome</keyword>
<dbReference type="SUPFAM" id="SSF102114">
    <property type="entry name" value="Radical SAM enzymes"/>
    <property type="match status" value="1"/>
</dbReference>
<reference evidence="9" key="1">
    <citation type="journal article" date="2019" name="Int. J. Syst. Evol. Microbiol.">
        <title>The Global Catalogue of Microorganisms (GCM) 10K type strain sequencing project: providing services to taxonomists for standard genome sequencing and annotation.</title>
        <authorList>
            <consortium name="The Broad Institute Genomics Platform"/>
            <consortium name="The Broad Institute Genome Sequencing Center for Infectious Disease"/>
            <person name="Wu L."/>
            <person name="Ma J."/>
        </authorList>
    </citation>
    <scope>NUCLEOTIDE SEQUENCE [LARGE SCALE GENOMIC DNA]</scope>
    <source>
        <strain evidence="9">KCTC 42501</strain>
    </source>
</reference>
<dbReference type="PANTHER" id="PTHR43409:SF7">
    <property type="entry name" value="BLL1977 PROTEIN"/>
    <property type="match status" value="1"/>
</dbReference>
<evidence type="ECO:0000256" key="4">
    <source>
        <dbReference type="ARBA" id="ARBA00023004"/>
    </source>
</evidence>
<dbReference type="InterPro" id="IPR007197">
    <property type="entry name" value="rSAM"/>
</dbReference>
<evidence type="ECO:0000313" key="8">
    <source>
        <dbReference type="EMBL" id="MFC3685495.1"/>
    </source>
</evidence>
<dbReference type="InterPro" id="IPR023404">
    <property type="entry name" value="rSAM_horseshoe"/>
</dbReference>
<comment type="caution">
    <text evidence="8">The sequence shown here is derived from an EMBL/GenBank/DDBJ whole genome shotgun (WGS) entry which is preliminary data.</text>
</comment>
<dbReference type="SUPFAM" id="SSF52242">
    <property type="entry name" value="Cobalamin (vitamin B12)-binding domain"/>
    <property type="match status" value="1"/>
</dbReference>
<dbReference type="Pfam" id="PF04055">
    <property type="entry name" value="Radical_SAM"/>
    <property type="match status" value="1"/>
</dbReference>
<dbReference type="PROSITE" id="PS51918">
    <property type="entry name" value="RADICAL_SAM"/>
    <property type="match status" value="1"/>
</dbReference>
<dbReference type="SFLD" id="SFLDG01082">
    <property type="entry name" value="B12-binding_domain_containing"/>
    <property type="match status" value="1"/>
</dbReference>
<evidence type="ECO:0000313" key="9">
    <source>
        <dbReference type="Proteomes" id="UP001595729"/>
    </source>
</evidence>
<evidence type="ECO:0000256" key="5">
    <source>
        <dbReference type="ARBA" id="ARBA00023014"/>
    </source>
</evidence>
<feature type="domain" description="Radical SAM core" evidence="7">
    <location>
        <begin position="354"/>
        <end position="589"/>
    </location>
</feature>
<evidence type="ECO:0000256" key="2">
    <source>
        <dbReference type="ARBA" id="ARBA00022691"/>
    </source>
</evidence>
<proteinExistence type="predicted"/>
<dbReference type="SFLD" id="SFLDS00029">
    <property type="entry name" value="Radical_SAM"/>
    <property type="match status" value="1"/>
</dbReference>
<evidence type="ECO:0000256" key="3">
    <source>
        <dbReference type="ARBA" id="ARBA00022723"/>
    </source>
</evidence>
<dbReference type="InterPro" id="IPR058240">
    <property type="entry name" value="rSAM_sf"/>
</dbReference>
<evidence type="ECO:0000256" key="1">
    <source>
        <dbReference type="ARBA" id="ARBA00001966"/>
    </source>
</evidence>
<dbReference type="Proteomes" id="UP001595729">
    <property type="component" value="Unassembled WGS sequence"/>
</dbReference>
<gene>
    <name evidence="8" type="ORF">ACFOPI_17975</name>
</gene>
<evidence type="ECO:0000259" key="7">
    <source>
        <dbReference type="PROSITE" id="PS51918"/>
    </source>
</evidence>
<sequence length="638" mass="70866">MTTPFRVLSLIPPMTQLNTPYPSTAYLTGFLRSRGIDAVQEDLALALVLHLFTPAGLEALRGCALAQPEAQRTASVHNFLDQFDAYRATIGPVIAYLQGRDSTLAYRIAARGLLPEGPRFSALENYVDDGSGDPLGWAFGALGVQDKARHLCTLYLNDLSDVIRDAADERFEFVRYAESLASSQPSFDPLADALATPPTLVDQLLHDLTLAALHRHQPTLVLLSVPFPGAMYAALRIAQTIKAQNPHVRIGLGGGFVNTELRELKDPRVFDFVDYVTLDAGERPVLSLIEHLHGERGKQRLQRTFLRENGEVKYVNLAEPDIPFEDVGTPTWDGLPIERYLSLLDMLNPMHRLWSDGRWNKLTVAHGCYWKKCSFCDVSLDYIGRYETATAATLADRIEKIVNETGQTGFHFVDEAAPPKALKALAEELIRRDLQISWWGNIRFEKTFTPELSELLAQSGCIAMSGGLEVASDRLLNLMKKGVSVEQVARVTKGFTDAGILVHAYLMYGFPTQTLQDTVDALEYVRQLFENGCIQSGFFHRFSCTVHSPVGMDPAAYGVELIPLPEVTFAKNDIGFTDPTPMPPGVDHDVLGQGLRKAIYNYMHGLCVDDDVRRWFEHLPCQVPRPTVKRGKIAKALA</sequence>
<dbReference type="InterPro" id="IPR036724">
    <property type="entry name" value="Cobalamin-bd_sf"/>
</dbReference>
<comment type="cofactor">
    <cofactor evidence="1">
        <name>[4Fe-4S] cluster</name>
        <dbReference type="ChEBI" id="CHEBI:49883"/>
    </cofactor>
</comment>
<dbReference type="InterPro" id="IPR051198">
    <property type="entry name" value="BchE-like"/>
</dbReference>
<dbReference type="PANTHER" id="PTHR43409">
    <property type="entry name" value="ANAEROBIC MAGNESIUM-PROTOPORPHYRIN IX MONOMETHYL ESTER CYCLASE-RELATED"/>
    <property type="match status" value="1"/>
</dbReference>
<keyword evidence="3" id="KW-0479">Metal-binding</keyword>
<protein>
    <submittedName>
        <fullName evidence="8">B12-binding domain-containing radical SAM protein</fullName>
    </submittedName>
</protein>
<dbReference type="InterPro" id="IPR006158">
    <property type="entry name" value="Cobalamin-bd"/>
</dbReference>
<dbReference type="EMBL" id="JBHRXX010000007">
    <property type="protein sequence ID" value="MFC3685495.1"/>
    <property type="molecule type" value="Genomic_DNA"/>
</dbReference>
<keyword evidence="4" id="KW-0408">Iron</keyword>
<keyword evidence="2" id="KW-0949">S-adenosyl-L-methionine</keyword>
<name>A0ABV7W7L2_9BURK</name>
<organism evidence="8 9">
    <name type="scientific">Hydrogenophaga luteola</name>
    <dbReference type="NCBI Taxonomy" id="1591122"/>
    <lineage>
        <taxon>Bacteria</taxon>
        <taxon>Pseudomonadati</taxon>
        <taxon>Pseudomonadota</taxon>
        <taxon>Betaproteobacteria</taxon>
        <taxon>Burkholderiales</taxon>
        <taxon>Comamonadaceae</taxon>
        <taxon>Hydrogenophaga</taxon>
    </lineage>
</organism>
<dbReference type="RefSeq" id="WP_382176802.1">
    <property type="nucleotide sequence ID" value="NZ_JBHRXX010000007.1"/>
</dbReference>
<dbReference type="InterPro" id="IPR006638">
    <property type="entry name" value="Elp3/MiaA/NifB-like_rSAM"/>
</dbReference>
<feature type="domain" description="B12-binding" evidence="6">
    <location>
        <begin position="135"/>
        <end position="299"/>
    </location>
</feature>
<keyword evidence="5" id="KW-0411">Iron-sulfur</keyword>
<dbReference type="SMART" id="SM00729">
    <property type="entry name" value="Elp3"/>
    <property type="match status" value="1"/>
</dbReference>
<dbReference type="PROSITE" id="PS51332">
    <property type="entry name" value="B12_BINDING"/>
    <property type="match status" value="1"/>
</dbReference>